<dbReference type="Gene3D" id="3.40.50.720">
    <property type="entry name" value="NAD(P)-binding Rossmann-like Domain"/>
    <property type="match status" value="1"/>
</dbReference>
<dbReference type="InterPro" id="IPR003781">
    <property type="entry name" value="CoA-bd"/>
</dbReference>
<dbReference type="InterPro" id="IPR032875">
    <property type="entry name" value="Succ_CoA_lig_flav_dom"/>
</dbReference>
<name>A0A1M6KIW1_9PROT</name>
<proteinExistence type="inferred from homology"/>
<evidence type="ECO:0000256" key="4">
    <source>
        <dbReference type="ARBA" id="ARBA00022840"/>
    </source>
</evidence>
<keyword evidence="10" id="KW-1185">Reference proteome</keyword>
<evidence type="ECO:0000259" key="8">
    <source>
        <dbReference type="PROSITE" id="PS50975"/>
    </source>
</evidence>
<evidence type="ECO:0000256" key="3">
    <source>
        <dbReference type="ARBA" id="ARBA00022741"/>
    </source>
</evidence>
<dbReference type="InterPro" id="IPR036291">
    <property type="entry name" value="NAD(P)-bd_dom_sf"/>
</dbReference>
<evidence type="ECO:0000256" key="7">
    <source>
        <dbReference type="SAM" id="MobiDB-lite"/>
    </source>
</evidence>
<dbReference type="GO" id="GO:0046872">
    <property type="term" value="F:metal ion binding"/>
    <property type="evidence" value="ECO:0007669"/>
    <property type="project" value="InterPro"/>
</dbReference>
<dbReference type="Proteomes" id="UP000184387">
    <property type="component" value="Unassembled WGS sequence"/>
</dbReference>
<evidence type="ECO:0000256" key="2">
    <source>
        <dbReference type="ARBA" id="ARBA00022598"/>
    </source>
</evidence>
<dbReference type="SUPFAM" id="SSF51735">
    <property type="entry name" value="NAD(P)-binding Rossmann-fold domains"/>
    <property type="match status" value="1"/>
</dbReference>
<dbReference type="RefSeq" id="WP_073135943.1">
    <property type="nucleotide sequence ID" value="NZ_FQZF01000016.1"/>
</dbReference>
<keyword evidence="1" id="KW-0816">Tricarboxylic acid cycle</keyword>
<dbReference type="Pfam" id="PF13549">
    <property type="entry name" value="ATP-grasp_5"/>
    <property type="match status" value="1"/>
</dbReference>
<dbReference type="GO" id="GO:0005524">
    <property type="term" value="F:ATP binding"/>
    <property type="evidence" value="ECO:0007669"/>
    <property type="project" value="UniProtKB-UniRule"/>
</dbReference>
<feature type="region of interest" description="Disordered" evidence="7">
    <location>
        <begin position="1"/>
        <end position="20"/>
    </location>
</feature>
<sequence>MAGGAVDPRASAPSGPAGQARRPLYRRADLLRLLEPESIAIVGASARAGSFGERTARNLSGFAGRLHLVNPRYERIGDTPCHASIAALSEVPDLVVAATPMEACEAVVRDCVTAGSGALVLYAAGFAETGRPERVALQQRLVAMAREGGVRLLGPNCIGLTDYVRRAEISFVAIPRPAAPPARPALGIVSQSGNLGFALAQAVEAGAQVGRVLTCGNSGDIDVADLVAALGEDPACSAIALLFEGMADPVRLIEAAAIARRNGKPVVVHKLGTGEQGAQAAMSHTGSLAGSNEVYRAAFERAGMVLSESFEGLLELAGFLAKAGPPRAPGVAVVSTSGGAAIMAADRAEAHGVPLPQPAPAAQAVLAARIPEFGSARNPCDVTAQVLNDPGSLRDCMEALLADPAYGALLLPNGFAYDVATPRFRMLDEMAAHHGKAACVVWTSQWLEGPGAREVEATERVALFRSMDRCMAAIAAWQAQARRAGTAGQTSERLAPPGAREEAARLLARATGPVLTEREAKAVLSAYGIPVVREVLAQDAEAATAAAEELGFPVALKVESPALPHKTEAGVIRLNLGDAPAVRDAFEAVMTNARRAAPDGPIHGVLVQPMVPPGVEMVVGARRDPLFGPTVLVGLGGVLVELLRDSAVALAPVGGAEARRMLARLRGARLLSGFRNLPAADLGTLAGIVQRVSELAADHADRIAEIDVNPVICAGARQVAVDALIALSPWEPPPRG</sequence>
<dbReference type="PANTHER" id="PTHR43334:SF1">
    <property type="entry name" value="3-HYDROXYPROPIONATE--COA LIGASE [ADP-FORMING]"/>
    <property type="match status" value="1"/>
</dbReference>
<dbReference type="PANTHER" id="PTHR43334">
    <property type="entry name" value="ACETATE--COA LIGASE [ADP-FORMING]"/>
    <property type="match status" value="1"/>
</dbReference>
<dbReference type="Pfam" id="PF13380">
    <property type="entry name" value="CoA_binding_2"/>
    <property type="match status" value="1"/>
</dbReference>
<protein>
    <submittedName>
        <fullName evidence="9">Acetyl-CoA synthetase</fullName>
    </submittedName>
</protein>
<dbReference type="InterPro" id="IPR011761">
    <property type="entry name" value="ATP-grasp"/>
</dbReference>
<dbReference type="Gene3D" id="3.30.1490.20">
    <property type="entry name" value="ATP-grasp fold, A domain"/>
    <property type="match status" value="1"/>
</dbReference>
<keyword evidence="2" id="KW-0436">Ligase</keyword>
<comment type="similarity">
    <text evidence="5">In the N-terminal section; belongs to the acetate CoA ligase alpha subunit family.</text>
</comment>
<gene>
    <name evidence="9" type="ORF">SAMN02745194_02919</name>
</gene>
<dbReference type="SMART" id="SM00881">
    <property type="entry name" value="CoA_binding"/>
    <property type="match status" value="1"/>
</dbReference>
<evidence type="ECO:0000256" key="6">
    <source>
        <dbReference type="PROSITE-ProRule" id="PRU00409"/>
    </source>
</evidence>
<dbReference type="SUPFAM" id="SSF56059">
    <property type="entry name" value="Glutathione synthetase ATP-binding domain-like"/>
    <property type="match status" value="1"/>
</dbReference>
<dbReference type="SUPFAM" id="SSF52210">
    <property type="entry name" value="Succinyl-CoA synthetase domains"/>
    <property type="match status" value="2"/>
</dbReference>
<organism evidence="9 10">
    <name type="scientific">Muricoccus roseus</name>
    <dbReference type="NCBI Taxonomy" id="198092"/>
    <lineage>
        <taxon>Bacteria</taxon>
        <taxon>Pseudomonadati</taxon>
        <taxon>Pseudomonadota</taxon>
        <taxon>Alphaproteobacteria</taxon>
        <taxon>Acetobacterales</taxon>
        <taxon>Roseomonadaceae</taxon>
        <taxon>Muricoccus</taxon>
    </lineage>
</organism>
<dbReference type="Pfam" id="PF13607">
    <property type="entry name" value="Succ_CoA_lig"/>
    <property type="match status" value="1"/>
</dbReference>
<dbReference type="OrthoDB" id="9807426at2"/>
<dbReference type="GO" id="GO:0016874">
    <property type="term" value="F:ligase activity"/>
    <property type="evidence" value="ECO:0007669"/>
    <property type="project" value="UniProtKB-KW"/>
</dbReference>
<dbReference type="InterPro" id="IPR016102">
    <property type="entry name" value="Succinyl-CoA_synth-like"/>
</dbReference>
<reference evidence="9 10" key="1">
    <citation type="submission" date="2016-11" db="EMBL/GenBank/DDBJ databases">
        <authorList>
            <person name="Jaros S."/>
            <person name="Januszkiewicz K."/>
            <person name="Wedrychowicz H."/>
        </authorList>
    </citation>
    <scope>NUCLEOTIDE SEQUENCE [LARGE SCALE GENOMIC DNA]</scope>
    <source>
        <strain evidence="9 10">DSM 14916</strain>
    </source>
</reference>
<evidence type="ECO:0000313" key="9">
    <source>
        <dbReference type="EMBL" id="SHJ58884.1"/>
    </source>
</evidence>
<keyword evidence="3 6" id="KW-0547">Nucleotide-binding</keyword>
<dbReference type="InterPro" id="IPR013815">
    <property type="entry name" value="ATP_grasp_subdomain_1"/>
</dbReference>
<evidence type="ECO:0000313" key="10">
    <source>
        <dbReference type="Proteomes" id="UP000184387"/>
    </source>
</evidence>
<dbReference type="Gene3D" id="3.30.470.20">
    <property type="entry name" value="ATP-grasp fold, B domain"/>
    <property type="match status" value="1"/>
</dbReference>
<keyword evidence="4 6" id="KW-0067">ATP-binding</keyword>
<feature type="domain" description="ATP-grasp" evidence="8">
    <location>
        <begin position="521"/>
        <end position="557"/>
    </location>
</feature>
<dbReference type="FunFam" id="3.30.1490.20:FF:000020">
    <property type="entry name" value="Protein lysine acetyltransferase"/>
    <property type="match status" value="1"/>
</dbReference>
<evidence type="ECO:0000256" key="1">
    <source>
        <dbReference type="ARBA" id="ARBA00022532"/>
    </source>
</evidence>
<dbReference type="InterPro" id="IPR051538">
    <property type="entry name" value="Acyl-CoA_Synth/Transferase"/>
</dbReference>
<accession>A0A1M6KIW1</accession>
<dbReference type="GO" id="GO:0006099">
    <property type="term" value="P:tricarboxylic acid cycle"/>
    <property type="evidence" value="ECO:0007669"/>
    <property type="project" value="UniProtKB-KW"/>
</dbReference>
<evidence type="ECO:0000256" key="5">
    <source>
        <dbReference type="ARBA" id="ARBA00060888"/>
    </source>
</evidence>
<dbReference type="STRING" id="198092.SAMN02745194_02919"/>
<dbReference type="Gene3D" id="3.40.50.261">
    <property type="entry name" value="Succinyl-CoA synthetase domains"/>
    <property type="match status" value="2"/>
</dbReference>
<dbReference type="AlphaFoldDB" id="A0A1M6KIW1"/>
<dbReference type="EMBL" id="FQZF01000016">
    <property type="protein sequence ID" value="SHJ58884.1"/>
    <property type="molecule type" value="Genomic_DNA"/>
</dbReference>
<dbReference type="PROSITE" id="PS50975">
    <property type="entry name" value="ATP_GRASP"/>
    <property type="match status" value="1"/>
</dbReference>